<dbReference type="InterPro" id="IPR043128">
    <property type="entry name" value="Rev_trsase/Diguanyl_cyclase"/>
</dbReference>
<dbReference type="AlphaFoldDB" id="A0A6C0H7X2"/>
<dbReference type="Gene3D" id="3.30.70.270">
    <property type="match status" value="1"/>
</dbReference>
<dbReference type="PROSITE" id="PS50878">
    <property type="entry name" value="RT_POL"/>
    <property type="match status" value="1"/>
</dbReference>
<dbReference type="EMBL" id="MN739896">
    <property type="protein sequence ID" value="QHT76470.1"/>
    <property type="molecule type" value="Genomic_DNA"/>
</dbReference>
<name>A0A6C0H7X2_9ZZZZ</name>
<dbReference type="InterPro" id="IPR000477">
    <property type="entry name" value="RT_dom"/>
</dbReference>
<feature type="domain" description="Reverse transcriptase" evidence="1">
    <location>
        <begin position="104"/>
        <end position="360"/>
    </location>
</feature>
<accession>A0A6C0H7X2</accession>
<proteinExistence type="predicted"/>
<protein>
    <recommendedName>
        <fullName evidence="1">Reverse transcriptase domain-containing protein</fullName>
    </recommendedName>
</protein>
<evidence type="ECO:0000313" key="2">
    <source>
        <dbReference type="EMBL" id="QHT76470.1"/>
    </source>
</evidence>
<reference evidence="2" key="1">
    <citation type="journal article" date="2020" name="Nature">
        <title>Giant virus diversity and host interactions through global metagenomics.</title>
        <authorList>
            <person name="Schulz F."/>
            <person name="Roux S."/>
            <person name="Paez-Espino D."/>
            <person name="Jungbluth S."/>
            <person name="Walsh D.A."/>
            <person name="Denef V.J."/>
            <person name="McMahon K.D."/>
            <person name="Konstantinidis K.T."/>
            <person name="Eloe-Fadrosh E.A."/>
            <person name="Kyrpides N.C."/>
            <person name="Woyke T."/>
        </authorList>
    </citation>
    <scope>NUCLEOTIDE SEQUENCE</scope>
    <source>
        <strain evidence="2">GVMAG-M-3300023179-82</strain>
    </source>
</reference>
<organism evidence="2">
    <name type="scientific">viral metagenome</name>
    <dbReference type="NCBI Taxonomy" id="1070528"/>
    <lineage>
        <taxon>unclassified sequences</taxon>
        <taxon>metagenomes</taxon>
        <taxon>organismal metagenomes</taxon>
    </lineage>
</organism>
<dbReference type="InterPro" id="IPR043502">
    <property type="entry name" value="DNA/RNA_pol_sf"/>
</dbReference>
<dbReference type="SUPFAM" id="SSF56672">
    <property type="entry name" value="DNA/RNA polymerases"/>
    <property type="match status" value="1"/>
</dbReference>
<evidence type="ECO:0000259" key="1">
    <source>
        <dbReference type="PROSITE" id="PS50878"/>
    </source>
</evidence>
<sequence>MNSNDLPDDEETVKYLTILWNYNNKHYKINIFNNIYNYITNIYYRYKNNNLIDLTYTNVKDRLSKLKKLGWTYYDGSIINNEFNQIDHDNHINNNINNAINFKNGTNLTRKDIMKKISYCTVFAKYKSGDKSQPENYRYFINHHNTIKILDRIWYNEILTLIQYDLPNKDIFKLPLNKMTSIIDVVNNNTLSLQNVILLDLQKAYDSLEWDIIQKLLYNNLSKKMNSFYAADLVNQYMTIISNRIVRYNKKIVQIYKGLPTGLPSSSLIFTLIIEEIILEWLSSNNYIINIDFILNIYIDDFYIKIINLNKTKQIISTLIKILNKYKLIINYSKSKADITLNLYEFNVLTEKDLYLGIPFTRNIILYKKIILEELYKKHKLTYSWSEIYDIISSDNHEKKSVLTGFMNYKMSPVMSSSDNLITYIKSIL</sequence>
<dbReference type="Pfam" id="PF00078">
    <property type="entry name" value="RVT_1"/>
    <property type="match status" value="1"/>
</dbReference>